<dbReference type="NCBIfam" id="NF006108">
    <property type="entry name" value="PRK08259.1"/>
    <property type="match status" value="1"/>
</dbReference>
<dbReference type="SUPFAM" id="SSF52096">
    <property type="entry name" value="ClpP/crotonase"/>
    <property type="match status" value="1"/>
</dbReference>
<comment type="caution">
    <text evidence="4">The sequence shown here is derived from an EMBL/GenBank/DDBJ whole genome shotgun (WGS) entry which is preliminary data.</text>
</comment>
<comment type="similarity">
    <text evidence="1">Belongs to the enoyl-CoA hydratase/isomerase family.</text>
</comment>
<evidence type="ECO:0008006" key="6">
    <source>
        <dbReference type="Google" id="ProtNLM"/>
    </source>
</evidence>
<protein>
    <recommendedName>
        <fullName evidence="6">Enoyl-CoA hydratase</fullName>
    </recommendedName>
</protein>
<evidence type="ECO:0000313" key="4">
    <source>
        <dbReference type="EMBL" id="ODH25766.1"/>
    </source>
</evidence>
<name>A0A1D2JB93_PARBR</name>
<evidence type="ECO:0000313" key="5">
    <source>
        <dbReference type="Proteomes" id="UP000242814"/>
    </source>
</evidence>
<dbReference type="CDD" id="cd06558">
    <property type="entry name" value="crotonase-like"/>
    <property type="match status" value="1"/>
</dbReference>
<organism evidence="4 5">
    <name type="scientific">Paracoccidioides brasiliensis</name>
    <dbReference type="NCBI Taxonomy" id="121759"/>
    <lineage>
        <taxon>Eukaryota</taxon>
        <taxon>Fungi</taxon>
        <taxon>Dikarya</taxon>
        <taxon>Ascomycota</taxon>
        <taxon>Pezizomycotina</taxon>
        <taxon>Eurotiomycetes</taxon>
        <taxon>Eurotiomycetidae</taxon>
        <taxon>Onygenales</taxon>
        <taxon>Ajellomycetaceae</taxon>
        <taxon>Paracoccidioides</taxon>
    </lineage>
</organism>
<feature type="region of interest" description="Disordered" evidence="2">
    <location>
        <begin position="94"/>
        <end position="121"/>
    </location>
</feature>
<dbReference type="VEuPathDB" id="FungiDB:PADG_05773"/>
<dbReference type="AlphaFoldDB" id="A0A1D2JB93"/>
<dbReference type="InterPro" id="IPR001753">
    <property type="entry name" value="Enoyl-CoA_hydra/iso"/>
</dbReference>
<sequence>MQHSIFVVELIAWHSLLCCKVGVVCQLWGGYLQRPDIGFFEGTSYAEKIGIGSRSEFLSYWSRMPYRAPDYQRRWLEGSCLLVRGSQILGIRKASTTSAPPKRQHQTRRSSQTQKDTAMENPTITCAFPTHHEVSDPEPNAILISKRGDGITTIAINRPEKRNAISIPTAKKLHAAFLDFESDTSQKVCVFYGTGGTFSAGFDLTQLETWDRPTSDTARHSSITRTYFEPVRGENIGPLGPTRMHVRKPVICAVSGYAVAGGLELSLLADMRVVEEDAVFAVSSRRLGVPLLDGGTVRLPQILGLGRALDVILTGRPVKAKEALELGLASRVVRKGHALEETMKLAQTLMAFPQECLNVDRHSCYYSAYSAHSLEDALSQEFEAGSRVSDLAIEAGLGFVQKSRRQSKL</sequence>
<dbReference type="Pfam" id="PF00378">
    <property type="entry name" value="ECH_1"/>
    <property type="match status" value="1"/>
</dbReference>
<dbReference type="PANTHER" id="PTHR43802">
    <property type="entry name" value="ENOYL-COA HYDRATASE"/>
    <property type="match status" value="1"/>
</dbReference>
<evidence type="ECO:0000256" key="2">
    <source>
        <dbReference type="SAM" id="MobiDB-lite"/>
    </source>
</evidence>
<dbReference type="Gene3D" id="1.10.287.2460">
    <property type="match status" value="1"/>
</dbReference>
<gene>
    <name evidence="4" type="ORF">ACO22_05069</name>
</gene>
<evidence type="ECO:0000256" key="1">
    <source>
        <dbReference type="ARBA" id="ARBA00005254"/>
    </source>
</evidence>
<accession>A0A1D2JB93</accession>
<feature type="chain" id="PRO_5008902364" description="Enoyl-CoA hydratase" evidence="3">
    <location>
        <begin position="19"/>
        <end position="409"/>
    </location>
</feature>
<keyword evidence="3" id="KW-0732">Signal</keyword>
<feature type="signal peptide" evidence="3">
    <location>
        <begin position="1"/>
        <end position="18"/>
    </location>
</feature>
<evidence type="ECO:0000256" key="3">
    <source>
        <dbReference type="SAM" id="SignalP"/>
    </source>
</evidence>
<dbReference type="Gene3D" id="3.90.226.10">
    <property type="entry name" value="2-enoyl-CoA Hydratase, Chain A, domain 1"/>
    <property type="match status" value="1"/>
</dbReference>
<dbReference type="EMBL" id="LZYO01000214">
    <property type="protein sequence ID" value="ODH25766.1"/>
    <property type="molecule type" value="Genomic_DNA"/>
</dbReference>
<proteinExistence type="inferred from homology"/>
<dbReference type="InterPro" id="IPR029045">
    <property type="entry name" value="ClpP/crotonase-like_dom_sf"/>
</dbReference>
<dbReference type="PANTHER" id="PTHR43802:SF1">
    <property type="entry name" value="IP11341P-RELATED"/>
    <property type="match status" value="1"/>
</dbReference>
<dbReference type="VEuPathDB" id="FungiDB:PABG_05456"/>
<dbReference type="Proteomes" id="UP000242814">
    <property type="component" value="Unassembled WGS sequence"/>
</dbReference>
<reference evidence="4 5" key="1">
    <citation type="submission" date="2016-06" db="EMBL/GenBank/DDBJ databases">
        <authorList>
            <person name="Kjaerup R.B."/>
            <person name="Dalgaard T.S."/>
            <person name="Juul-Madsen H.R."/>
        </authorList>
    </citation>
    <scope>NUCLEOTIDE SEQUENCE [LARGE SCALE GENOMIC DNA]</scope>
    <source>
        <strain evidence="4 5">Pb300</strain>
    </source>
</reference>